<evidence type="ECO:0000313" key="4">
    <source>
        <dbReference type="Proteomes" id="UP001160301"/>
    </source>
</evidence>
<sequence length="552" mass="57023">MRFSYRRAWFVLLATAGPPLLGCASNDEMSVETPWSPPVETVPKTQLIFTNEGPLSLGMREQATITVRTDPPSSDEVWFVLLGDSLDATLDRVAAPMDAEGTATVTMRAPNKATAYRLRAWIKDGPAAELPVTVSGDGFATLQVLPQYKGKRAVTTWTVSVLPRSTCEAVAPLLPEDAPADIVKSEPVDAPLLVEKAPVGPTLAVSVRAGHYAWGCATASGLIAGTTQTIKVNIIDKPVVVGKTDLDVTLDFVPAQAPFLSMMNAAGKSLLERFAPANVEMATALLDEMAARVPALDAALFADARVASGWDTITKDHLAAQPISLRSAIEGFLQKGTAAPPAQLAGRLTALTAVPGFGMFSPSRFGVVPADEAGMPGTHLVKIASEPGDNVSTSGEIFWLPSRYVGGACKSVALEGAPEGTTMDDALATIAGCKALGEALVGFGTCDATCLAGLCQEALATRWDAAQDGSAIEGKIGLLQIFAAAGATVDDVAVPVSLQGSWLGSVTDGVIVAPVEKAPITGVLPGLGETVPADPPPEAPPEAPPAPEPPSP</sequence>
<reference evidence="3 4" key="1">
    <citation type="submission" date="2023-04" db="EMBL/GenBank/DDBJ databases">
        <title>The genome sequence of Polyangium sorediatum DSM14670.</title>
        <authorList>
            <person name="Zhang X."/>
        </authorList>
    </citation>
    <scope>NUCLEOTIDE SEQUENCE [LARGE SCALE GENOMIC DNA]</scope>
    <source>
        <strain evidence="3 4">DSM 14670</strain>
    </source>
</reference>
<evidence type="ECO:0000256" key="2">
    <source>
        <dbReference type="SAM" id="SignalP"/>
    </source>
</evidence>
<dbReference type="RefSeq" id="WP_136968440.1">
    <property type="nucleotide sequence ID" value="NZ_JARZHI010000037.1"/>
</dbReference>
<evidence type="ECO:0000256" key="1">
    <source>
        <dbReference type="SAM" id="MobiDB-lite"/>
    </source>
</evidence>
<dbReference type="Proteomes" id="UP001160301">
    <property type="component" value="Unassembled WGS sequence"/>
</dbReference>
<name>A0ABT6P0D0_9BACT</name>
<feature type="signal peptide" evidence="2">
    <location>
        <begin position="1"/>
        <end position="24"/>
    </location>
</feature>
<proteinExistence type="predicted"/>
<feature type="region of interest" description="Disordered" evidence="1">
    <location>
        <begin position="524"/>
        <end position="552"/>
    </location>
</feature>
<feature type="chain" id="PRO_5047334533" description="Lipoprotein" evidence="2">
    <location>
        <begin position="25"/>
        <end position="552"/>
    </location>
</feature>
<evidence type="ECO:0000313" key="3">
    <source>
        <dbReference type="EMBL" id="MDI1434067.1"/>
    </source>
</evidence>
<evidence type="ECO:0008006" key="5">
    <source>
        <dbReference type="Google" id="ProtNLM"/>
    </source>
</evidence>
<keyword evidence="2" id="KW-0732">Signal</keyword>
<keyword evidence="4" id="KW-1185">Reference proteome</keyword>
<feature type="compositionally biased region" description="Pro residues" evidence="1">
    <location>
        <begin position="533"/>
        <end position="552"/>
    </location>
</feature>
<comment type="caution">
    <text evidence="3">The sequence shown here is derived from an EMBL/GenBank/DDBJ whole genome shotgun (WGS) entry which is preliminary data.</text>
</comment>
<protein>
    <recommendedName>
        <fullName evidence="5">Lipoprotein</fullName>
    </recommendedName>
</protein>
<organism evidence="3 4">
    <name type="scientific">Polyangium sorediatum</name>
    <dbReference type="NCBI Taxonomy" id="889274"/>
    <lineage>
        <taxon>Bacteria</taxon>
        <taxon>Pseudomonadati</taxon>
        <taxon>Myxococcota</taxon>
        <taxon>Polyangia</taxon>
        <taxon>Polyangiales</taxon>
        <taxon>Polyangiaceae</taxon>
        <taxon>Polyangium</taxon>
    </lineage>
</organism>
<gene>
    <name evidence="3" type="ORF">QHF89_31500</name>
</gene>
<accession>A0ABT6P0D0</accession>
<dbReference type="EMBL" id="JARZHI010000037">
    <property type="protein sequence ID" value="MDI1434067.1"/>
    <property type="molecule type" value="Genomic_DNA"/>
</dbReference>